<dbReference type="Proteomes" id="UP001485043">
    <property type="component" value="Unassembled WGS sequence"/>
</dbReference>
<name>A0AAW1TAS2_9CHLO</name>
<evidence type="ECO:0000313" key="2">
    <source>
        <dbReference type="Proteomes" id="UP001485043"/>
    </source>
</evidence>
<proteinExistence type="predicted"/>
<organism evidence="1 2">
    <name type="scientific">Apatococcus fuscideae</name>
    <dbReference type="NCBI Taxonomy" id="2026836"/>
    <lineage>
        <taxon>Eukaryota</taxon>
        <taxon>Viridiplantae</taxon>
        <taxon>Chlorophyta</taxon>
        <taxon>core chlorophytes</taxon>
        <taxon>Trebouxiophyceae</taxon>
        <taxon>Chlorellales</taxon>
        <taxon>Chlorellaceae</taxon>
        <taxon>Apatococcus</taxon>
    </lineage>
</organism>
<reference evidence="1 2" key="1">
    <citation type="journal article" date="2024" name="Nat. Commun.">
        <title>Phylogenomics reveals the evolutionary origins of lichenization in chlorophyte algae.</title>
        <authorList>
            <person name="Puginier C."/>
            <person name="Libourel C."/>
            <person name="Otte J."/>
            <person name="Skaloud P."/>
            <person name="Haon M."/>
            <person name="Grisel S."/>
            <person name="Petersen M."/>
            <person name="Berrin J.G."/>
            <person name="Delaux P.M."/>
            <person name="Dal Grande F."/>
            <person name="Keller J."/>
        </authorList>
    </citation>
    <scope>NUCLEOTIDE SEQUENCE [LARGE SCALE GENOMIC DNA]</scope>
    <source>
        <strain evidence="1 2">SAG 2523</strain>
    </source>
</reference>
<comment type="caution">
    <text evidence="1">The sequence shown here is derived from an EMBL/GenBank/DDBJ whole genome shotgun (WGS) entry which is preliminary data.</text>
</comment>
<dbReference type="EMBL" id="JALJOV010000205">
    <property type="protein sequence ID" value="KAK9865929.1"/>
    <property type="molecule type" value="Genomic_DNA"/>
</dbReference>
<sequence>MAPTLSHNIDLRNWNCLLNPGCLQWLRRLSSNNIDKLKSRPSLRPCGSSGDGKSLQRLPDLCSSHNSRLLGNLEALRIGFWMCSEVLRLLTLPTHALTSLHASTT</sequence>
<gene>
    <name evidence="1" type="ORF">WJX84_010880</name>
</gene>
<evidence type="ECO:0000313" key="1">
    <source>
        <dbReference type="EMBL" id="KAK9865929.1"/>
    </source>
</evidence>
<dbReference type="AlphaFoldDB" id="A0AAW1TAS2"/>
<keyword evidence="2" id="KW-1185">Reference proteome</keyword>
<protein>
    <submittedName>
        <fullName evidence="1">Uncharacterized protein</fullName>
    </submittedName>
</protein>
<accession>A0AAW1TAS2</accession>